<dbReference type="Proteomes" id="UP001054889">
    <property type="component" value="Unassembled WGS sequence"/>
</dbReference>
<organism evidence="2 3">
    <name type="scientific">Eleusine coracana subsp. coracana</name>
    <dbReference type="NCBI Taxonomy" id="191504"/>
    <lineage>
        <taxon>Eukaryota</taxon>
        <taxon>Viridiplantae</taxon>
        <taxon>Streptophyta</taxon>
        <taxon>Embryophyta</taxon>
        <taxon>Tracheophyta</taxon>
        <taxon>Spermatophyta</taxon>
        <taxon>Magnoliopsida</taxon>
        <taxon>Liliopsida</taxon>
        <taxon>Poales</taxon>
        <taxon>Poaceae</taxon>
        <taxon>PACMAD clade</taxon>
        <taxon>Chloridoideae</taxon>
        <taxon>Cynodonteae</taxon>
        <taxon>Eleusininae</taxon>
        <taxon>Eleusine</taxon>
    </lineage>
</organism>
<feature type="compositionally biased region" description="Basic and acidic residues" evidence="1">
    <location>
        <begin position="32"/>
        <end position="41"/>
    </location>
</feature>
<feature type="region of interest" description="Disordered" evidence="1">
    <location>
        <begin position="1"/>
        <end position="94"/>
    </location>
</feature>
<feature type="compositionally biased region" description="Basic and acidic residues" evidence="1">
    <location>
        <begin position="11"/>
        <end position="24"/>
    </location>
</feature>
<keyword evidence="3" id="KW-1185">Reference proteome</keyword>
<dbReference type="AlphaFoldDB" id="A0AAV5CGH9"/>
<reference evidence="2" key="1">
    <citation type="journal article" date="2018" name="DNA Res.">
        <title>Multiple hybrid de novo genome assembly of finger millet, an orphan allotetraploid crop.</title>
        <authorList>
            <person name="Hatakeyama M."/>
            <person name="Aluri S."/>
            <person name="Balachadran M.T."/>
            <person name="Sivarajan S.R."/>
            <person name="Patrignani A."/>
            <person name="Gruter S."/>
            <person name="Poveda L."/>
            <person name="Shimizu-Inatsugi R."/>
            <person name="Baeten J."/>
            <person name="Francoijs K.J."/>
            <person name="Nataraja K.N."/>
            <person name="Reddy Y.A.N."/>
            <person name="Phadnis S."/>
            <person name="Ravikumar R.L."/>
            <person name="Schlapbach R."/>
            <person name="Sreeman S.M."/>
            <person name="Shimizu K.K."/>
        </authorList>
    </citation>
    <scope>NUCLEOTIDE SEQUENCE</scope>
</reference>
<sequence length="94" mass="10493">MRYRSRWGHLGPRDGERRKNRELVGTDPSVLGRERERERLGRRSGAATRSSGGGRARRGGEELGRRRRRGAAARSSGKGEDGRSSRRPERGPLG</sequence>
<accession>A0AAV5CGH9</accession>
<evidence type="ECO:0000313" key="2">
    <source>
        <dbReference type="EMBL" id="GJM97195.1"/>
    </source>
</evidence>
<feature type="compositionally biased region" description="Basic and acidic residues" evidence="1">
    <location>
        <begin position="77"/>
        <end position="94"/>
    </location>
</feature>
<evidence type="ECO:0000256" key="1">
    <source>
        <dbReference type="SAM" id="MobiDB-lite"/>
    </source>
</evidence>
<evidence type="ECO:0000313" key="3">
    <source>
        <dbReference type="Proteomes" id="UP001054889"/>
    </source>
</evidence>
<reference evidence="2" key="2">
    <citation type="submission" date="2021-12" db="EMBL/GenBank/DDBJ databases">
        <title>Resequencing data analysis of finger millet.</title>
        <authorList>
            <person name="Hatakeyama M."/>
            <person name="Aluri S."/>
            <person name="Balachadran M.T."/>
            <person name="Sivarajan S.R."/>
            <person name="Poveda L."/>
            <person name="Shimizu-Inatsugi R."/>
            <person name="Schlapbach R."/>
            <person name="Sreeman S.M."/>
            <person name="Shimizu K.K."/>
        </authorList>
    </citation>
    <scope>NUCLEOTIDE SEQUENCE</scope>
</reference>
<gene>
    <name evidence="2" type="primary">ga14103</name>
    <name evidence="2" type="ORF">PR202_ga14103</name>
</gene>
<dbReference type="EMBL" id="BQKI01000006">
    <property type="protein sequence ID" value="GJM97195.1"/>
    <property type="molecule type" value="Genomic_DNA"/>
</dbReference>
<proteinExistence type="predicted"/>
<comment type="caution">
    <text evidence="2">The sequence shown here is derived from an EMBL/GenBank/DDBJ whole genome shotgun (WGS) entry which is preliminary data.</text>
</comment>
<protein>
    <submittedName>
        <fullName evidence="2">Uncharacterized protein</fullName>
    </submittedName>
</protein>
<name>A0AAV5CGH9_ELECO</name>